<name>A0A849ABY5_9ACTN</name>
<sequence>MPAELRIDGLDLRNVQQAGDQVKATFRFDPAQLPAPAAISRLTDAMAITDLSSSEPGVEDVIRQIYTDREVAL</sequence>
<dbReference type="EMBL" id="JABEND010000001">
    <property type="protein sequence ID" value="NNG34402.1"/>
    <property type="molecule type" value="Genomic_DNA"/>
</dbReference>
<comment type="caution">
    <text evidence="1">The sequence shown here is derived from an EMBL/GenBank/DDBJ whole genome shotgun (WGS) entry which is preliminary data.</text>
</comment>
<reference evidence="1 2" key="1">
    <citation type="submission" date="2020-05" db="EMBL/GenBank/DDBJ databases">
        <title>Nakamurella sp. DB0629 isolated from air conditioner.</title>
        <authorList>
            <person name="Kim D.H."/>
            <person name="Kim D.-U."/>
        </authorList>
    </citation>
    <scope>NUCLEOTIDE SEQUENCE [LARGE SCALE GENOMIC DNA]</scope>
    <source>
        <strain evidence="1 2">DB0629</strain>
    </source>
</reference>
<dbReference type="AlphaFoldDB" id="A0A849ABY5"/>
<evidence type="ECO:0000313" key="2">
    <source>
        <dbReference type="Proteomes" id="UP000562984"/>
    </source>
</evidence>
<dbReference type="RefSeq" id="WP_171198043.1">
    <property type="nucleotide sequence ID" value="NZ_JABEND010000001.1"/>
</dbReference>
<dbReference type="Proteomes" id="UP000562984">
    <property type="component" value="Unassembled WGS sequence"/>
</dbReference>
<protein>
    <submittedName>
        <fullName evidence="1">Uncharacterized protein</fullName>
    </submittedName>
</protein>
<accession>A0A849ABY5</accession>
<evidence type="ECO:0000313" key="1">
    <source>
        <dbReference type="EMBL" id="NNG34402.1"/>
    </source>
</evidence>
<organism evidence="1 2">
    <name type="scientific">Nakamurella aerolata</name>
    <dbReference type="NCBI Taxonomy" id="1656892"/>
    <lineage>
        <taxon>Bacteria</taxon>
        <taxon>Bacillati</taxon>
        <taxon>Actinomycetota</taxon>
        <taxon>Actinomycetes</taxon>
        <taxon>Nakamurellales</taxon>
        <taxon>Nakamurellaceae</taxon>
        <taxon>Nakamurella</taxon>
    </lineage>
</organism>
<keyword evidence="2" id="KW-1185">Reference proteome</keyword>
<proteinExistence type="predicted"/>
<gene>
    <name evidence="1" type="ORF">HKD39_01430</name>
</gene>